<proteinExistence type="predicted"/>
<protein>
    <submittedName>
        <fullName evidence="2">Uncharacterized protein</fullName>
    </submittedName>
</protein>
<feature type="region of interest" description="Disordered" evidence="1">
    <location>
        <begin position="1"/>
        <end position="21"/>
    </location>
</feature>
<accession>A0AA44UUT8</accession>
<feature type="compositionally biased region" description="Polar residues" evidence="1">
    <location>
        <begin position="77"/>
        <end position="86"/>
    </location>
</feature>
<dbReference type="EMBL" id="PHUJ01000002">
    <property type="protein sequence ID" value="PKB41201.1"/>
    <property type="molecule type" value="Genomic_DNA"/>
</dbReference>
<reference evidence="2 3" key="1">
    <citation type="submission" date="2017-11" db="EMBL/GenBank/DDBJ databases">
        <title>Sequencing the genomes of 1000 actinobacteria strains.</title>
        <authorList>
            <person name="Klenk H.-P."/>
        </authorList>
    </citation>
    <scope>NUCLEOTIDE SEQUENCE [LARGE SCALE GENOMIC DNA]</scope>
    <source>
        <strain evidence="2 3">DSM 44104</strain>
    </source>
</reference>
<sequence>MNTARAERRRSERDRGERDWEARDRDLQRLGRTDLLNLHRDFEYWNPPDPATTPPPSVDVDVDEESSRAAQPAGDPAQSSRTEGGR</sequence>
<comment type="caution">
    <text evidence="2">The sequence shown here is derived from an EMBL/GenBank/DDBJ whole genome shotgun (WGS) entry which is preliminary data.</text>
</comment>
<dbReference type="RefSeq" id="WP_157818156.1">
    <property type="nucleotide sequence ID" value="NZ_JBEPFP010000014.1"/>
</dbReference>
<feature type="compositionally biased region" description="Pro residues" evidence="1">
    <location>
        <begin position="47"/>
        <end position="57"/>
    </location>
</feature>
<evidence type="ECO:0000256" key="1">
    <source>
        <dbReference type="SAM" id="MobiDB-lite"/>
    </source>
</evidence>
<dbReference type="AlphaFoldDB" id="A0AA44UUT8"/>
<dbReference type="Proteomes" id="UP000232453">
    <property type="component" value="Unassembled WGS sequence"/>
</dbReference>
<evidence type="ECO:0000313" key="3">
    <source>
        <dbReference type="Proteomes" id="UP000232453"/>
    </source>
</evidence>
<evidence type="ECO:0000313" key="2">
    <source>
        <dbReference type="EMBL" id="PKB41201.1"/>
    </source>
</evidence>
<feature type="region of interest" description="Disordered" evidence="1">
    <location>
        <begin position="42"/>
        <end position="86"/>
    </location>
</feature>
<gene>
    <name evidence="2" type="ORF">ATL51_0163</name>
</gene>
<name>A0AA44UUT8_PSEA5</name>
<organism evidence="2 3">
    <name type="scientific">Pseudonocardia alni</name>
    <name type="common">Amycolata alni</name>
    <dbReference type="NCBI Taxonomy" id="33907"/>
    <lineage>
        <taxon>Bacteria</taxon>
        <taxon>Bacillati</taxon>
        <taxon>Actinomycetota</taxon>
        <taxon>Actinomycetes</taxon>
        <taxon>Pseudonocardiales</taxon>
        <taxon>Pseudonocardiaceae</taxon>
        <taxon>Pseudonocardia</taxon>
    </lineage>
</organism>